<dbReference type="Gene3D" id="2.40.70.10">
    <property type="entry name" value="Acid Proteases"/>
    <property type="match status" value="1"/>
</dbReference>
<dbReference type="Proteomes" id="UP000615446">
    <property type="component" value="Unassembled WGS sequence"/>
</dbReference>
<dbReference type="InterPro" id="IPR021109">
    <property type="entry name" value="Peptidase_aspartic_dom_sf"/>
</dbReference>
<protein>
    <submittedName>
        <fullName evidence="2">Uncharacterized protein LOC113815999</fullName>
    </submittedName>
</protein>
<dbReference type="OrthoDB" id="2449730at2759"/>
<proteinExistence type="predicted"/>
<keyword evidence="3" id="KW-1185">Reference proteome</keyword>
<organism evidence="1 3">
    <name type="scientific">Rhizophagus clarus</name>
    <dbReference type="NCBI Taxonomy" id="94130"/>
    <lineage>
        <taxon>Eukaryota</taxon>
        <taxon>Fungi</taxon>
        <taxon>Fungi incertae sedis</taxon>
        <taxon>Mucoromycota</taxon>
        <taxon>Glomeromycotina</taxon>
        <taxon>Glomeromycetes</taxon>
        <taxon>Glomerales</taxon>
        <taxon>Glomeraceae</taxon>
        <taxon>Rhizophagus</taxon>
    </lineage>
</organism>
<evidence type="ECO:0000313" key="2">
    <source>
        <dbReference type="EMBL" id="GES92923.1"/>
    </source>
</evidence>
<accession>A0A2Z6RD27</accession>
<name>A0A2Z6RD27_9GLOM</name>
<dbReference type="AlphaFoldDB" id="A0A2Z6RD27"/>
<evidence type="ECO:0000313" key="3">
    <source>
        <dbReference type="Proteomes" id="UP000247702"/>
    </source>
</evidence>
<gene>
    <name evidence="2" type="ORF">RCL2_001968200</name>
    <name evidence="1" type="ORF">RclHR1_33420002</name>
</gene>
<sequence length="230" mass="26542">MIAALPIHLSHIIVQMPVHVLDSQDDVLILGNDWLRRVNAIVNWRAEKLLIRYKGRTINVLLIFTVTKALINAESLGEEKKEDDEEYENEELVEAPLYYLDIWDSDSDDLEYNPWMEMHSSDYSEEEEKSDDKNDGNSAVFLAEVQEENNSSTVVRSNLGSLDHHQQTLFQSLMKKYEDNCAKSQTKIGKTHVIRHRILTGDAAPVAQPPYRMNLVKREFLKNEIVKMEA</sequence>
<reference evidence="1 3" key="1">
    <citation type="submission" date="2017-11" db="EMBL/GenBank/DDBJ databases">
        <title>The genome of Rhizophagus clarus HR1 reveals common genetic basis of auxotrophy among arbuscular mycorrhizal fungi.</title>
        <authorList>
            <person name="Kobayashi Y."/>
        </authorList>
    </citation>
    <scope>NUCLEOTIDE SEQUENCE [LARGE SCALE GENOMIC DNA]</scope>
    <source>
        <strain evidence="1 3">HR1</strain>
    </source>
</reference>
<reference evidence="2" key="2">
    <citation type="submission" date="2019-10" db="EMBL/GenBank/DDBJ databases">
        <title>Conservation and host-specific expression of non-tandemly repeated heterogenous ribosome RNA gene in arbuscular mycorrhizal fungi.</title>
        <authorList>
            <person name="Maeda T."/>
            <person name="Kobayashi Y."/>
            <person name="Nakagawa T."/>
            <person name="Ezawa T."/>
            <person name="Yamaguchi K."/>
            <person name="Bino T."/>
            <person name="Nishimoto Y."/>
            <person name="Shigenobu S."/>
            <person name="Kawaguchi M."/>
        </authorList>
    </citation>
    <scope>NUCLEOTIDE SEQUENCE</scope>
    <source>
        <strain evidence="2">HR1</strain>
    </source>
</reference>
<dbReference type="EMBL" id="BLAL01000218">
    <property type="protein sequence ID" value="GES92923.1"/>
    <property type="molecule type" value="Genomic_DNA"/>
</dbReference>
<dbReference type="EMBL" id="BEXD01002605">
    <property type="protein sequence ID" value="GBB98862.1"/>
    <property type="molecule type" value="Genomic_DNA"/>
</dbReference>
<comment type="caution">
    <text evidence="1">The sequence shown here is derived from an EMBL/GenBank/DDBJ whole genome shotgun (WGS) entry which is preliminary data.</text>
</comment>
<dbReference type="Proteomes" id="UP000247702">
    <property type="component" value="Unassembled WGS sequence"/>
</dbReference>
<evidence type="ECO:0000313" key="1">
    <source>
        <dbReference type="EMBL" id="GBB98862.1"/>
    </source>
</evidence>